<dbReference type="InterPro" id="IPR036388">
    <property type="entry name" value="WH-like_DNA-bd_sf"/>
</dbReference>
<name>A0A918KR15_9GAMM</name>
<comment type="caution">
    <text evidence="5">The sequence shown here is derived from an EMBL/GenBank/DDBJ whole genome shotgun (WGS) entry which is preliminary data.</text>
</comment>
<organism evidence="5 6">
    <name type="scientific">Saccharospirillum salsuginis</name>
    <dbReference type="NCBI Taxonomy" id="418750"/>
    <lineage>
        <taxon>Bacteria</taxon>
        <taxon>Pseudomonadati</taxon>
        <taxon>Pseudomonadota</taxon>
        <taxon>Gammaproteobacteria</taxon>
        <taxon>Oceanospirillales</taxon>
        <taxon>Saccharospirillaceae</taxon>
        <taxon>Saccharospirillum</taxon>
    </lineage>
</organism>
<dbReference type="PROSITE" id="PS00622">
    <property type="entry name" value="HTH_LUXR_1"/>
    <property type="match status" value="1"/>
</dbReference>
<protein>
    <submittedName>
        <fullName evidence="5">Helix-turn-helix transcriptional regulator</fullName>
    </submittedName>
</protein>
<dbReference type="SUPFAM" id="SSF52540">
    <property type="entry name" value="P-loop containing nucleoside triphosphate hydrolases"/>
    <property type="match status" value="1"/>
</dbReference>
<gene>
    <name evidence="5" type="primary">malT</name>
    <name evidence="5" type="ORF">GCM10007392_46220</name>
</gene>
<dbReference type="PANTHER" id="PTHR44688:SF16">
    <property type="entry name" value="DNA-BINDING TRANSCRIPTIONAL ACTIVATOR DEVR_DOSR"/>
    <property type="match status" value="1"/>
</dbReference>
<dbReference type="InterPro" id="IPR059106">
    <property type="entry name" value="WHD_MalT"/>
</dbReference>
<evidence type="ECO:0000256" key="1">
    <source>
        <dbReference type="ARBA" id="ARBA00023015"/>
    </source>
</evidence>
<dbReference type="Gene3D" id="3.40.50.300">
    <property type="entry name" value="P-loop containing nucleotide triphosphate hydrolases"/>
    <property type="match status" value="1"/>
</dbReference>
<dbReference type="Gene3D" id="1.25.40.10">
    <property type="entry name" value="Tetratricopeptide repeat domain"/>
    <property type="match status" value="1"/>
</dbReference>
<evidence type="ECO:0000256" key="2">
    <source>
        <dbReference type="ARBA" id="ARBA00023125"/>
    </source>
</evidence>
<dbReference type="InterPro" id="IPR016032">
    <property type="entry name" value="Sig_transdc_resp-reg_C-effctor"/>
</dbReference>
<dbReference type="SUPFAM" id="SSF48452">
    <property type="entry name" value="TPR-like"/>
    <property type="match status" value="1"/>
</dbReference>
<keyword evidence="6" id="KW-1185">Reference proteome</keyword>
<keyword evidence="1" id="KW-0805">Transcription regulation</keyword>
<dbReference type="AlphaFoldDB" id="A0A918KR15"/>
<keyword evidence="2" id="KW-0238">DNA-binding</keyword>
<reference evidence="5" key="1">
    <citation type="journal article" date="2014" name="Int. J. Syst. Evol. Microbiol.">
        <title>Complete genome sequence of Corynebacterium casei LMG S-19264T (=DSM 44701T), isolated from a smear-ripened cheese.</title>
        <authorList>
            <consortium name="US DOE Joint Genome Institute (JGI-PGF)"/>
            <person name="Walter F."/>
            <person name="Albersmeier A."/>
            <person name="Kalinowski J."/>
            <person name="Ruckert C."/>
        </authorList>
    </citation>
    <scope>NUCLEOTIDE SEQUENCE</scope>
    <source>
        <strain evidence="5">KCTC 22169</strain>
    </source>
</reference>
<feature type="domain" description="HTH luxR-type" evidence="4">
    <location>
        <begin position="806"/>
        <end position="871"/>
    </location>
</feature>
<dbReference type="PRINTS" id="PR00038">
    <property type="entry name" value="HTHLUXR"/>
</dbReference>
<dbReference type="Pfam" id="PF17874">
    <property type="entry name" value="TPR_MalT"/>
    <property type="match status" value="1"/>
</dbReference>
<dbReference type="SMART" id="SM00421">
    <property type="entry name" value="HTH_LUXR"/>
    <property type="match status" value="1"/>
</dbReference>
<dbReference type="PROSITE" id="PS50043">
    <property type="entry name" value="HTH_LUXR_2"/>
    <property type="match status" value="1"/>
</dbReference>
<dbReference type="Pfam" id="PF00196">
    <property type="entry name" value="GerE"/>
    <property type="match status" value="1"/>
</dbReference>
<dbReference type="GO" id="GO:0006355">
    <property type="term" value="P:regulation of DNA-templated transcription"/>
    <property type="evidence" value="ECO:0007669"/>
    <property type="project" value="InterPro"/>
</dbReference>
<dbReference type="InterPro" id="IPR000792">
    <property type="entry name" value="Tscrpt_reg_LuxR_C"/>
</dbReference>
<proteinExistence type="predicted"/>
<sequence>MNDPLPNTKFLVPRQPRTVVKRAALLGRLDDGLTGRVTLVSAPPGFGKSTLIADWLEDRDHTHAWLSLDEGDSDPQRFMHCLMSALRVELPGLGESVSGALASPQPPEPHAVLTVLLNELAAIPTTIVLVLDDYHRIQSAAVDRALVFLIEHIPPRLHLVMLTREDPALPLAQWRAKGWLNELRQTGLRFSSEEATSFLNHSMRLDLPGPVATALTERTEGWVAGLQMAAVSLRGERTPEQWLDDFSGRHRFIMDYLIEEVLNAQSVELQRFLLCTAFLTRLNGPLCDAVLATEPGTSQAWLEYMERANLFLIPLDQQRQWYRYHHLFSDLLRQQGTLRFQEDAMAARARAIRASEWFESRDDRLEAFRYAAMAQDIPRARRLAEGRESPLYMQGNAGPVLDWLRTLPTQTLDSSPVLWVLYATVLSVTGRNSELDPVLVRAEAAVGRHDIRDEQTDLTGRLAALHAMRAAPRYEADSVLAHSETALARLADTSVAMRSQATWSLGFAHQLMGRVEPAAACFQSALTLSEQCGNDFVRNLAGTGLGYCREAELQLYPAERLYRSLAEVPPARRLPSACEACFGLSRVLYQWNQLTEADEWLDEGIRLAGFIEQIDSVWTMKAFRIRLALARGHHDQAAEQLRALSEAVRRQGYPVDWQPLREAEAWLALSQGDMPRATTVTDPNAAALWSARRDLANQDWDGALRCLNSLADDENGSDTLQSAQVGLLTSLVWQGMGYTEDARGQLIDCLARTEPGSLIRLYLDEGRDVQAALLDLKQAGHSSSYLNALLDAFGGSGTDETHSGRPSALIEPLTRRELAVLTLMADGLSNQEIGDRLFLALSTVKGYNRALFDKLQVRRRTEAVARARELGVL</sequence>
<evidence type="ECO:0000259" key="4">
    <source>
        <dbReference type="PROSITE" id="PS50043"/>
    </source>
</evidence>
<dbReference type="PANTHER" id="PTHR44688">
    <property type="entry name" value="DNA-BINDING TRANSCRIPTIONAL ACTIVATOR DEVR_DOSR"/>
    <property type="match status" value="1"/>
</dbReference>
<dbReference type="RefSeq" id="WP_189613289.1">
    <property type="nucleotide sequence ID" value="NZ_BMXR01000017.1"/>
</dbReference>
<evidence type="ECO:0000313" key="5">
    <source>
        <dbReference type="EMBL" id="GGX73526.1"/>
    </source>
</evidence>
<keyword evidence="3" id="KW-0804">Transcription</keyword>
<dbReference type="SUPFAM" id="SSF46894">
    <property type="entry name" value="C-terminal effector domain of the bipartite response regulators"/>
    <property type="match status" value="1"/>
</dbReference>
<dbReference type="InterPro" id="IPR011990">
    <property type="entry name" value="TPR-like_helical_dom_sf"/>
</dbReference>
<reference evidence="5" key="2">
    <citation type="submission" date="2020-09" db="EMBL/GenBank/DDBJ databases">
        <authorList>
            <person name="Sun Q."/>
            <person name="Kim S."/>
        </authorList>
    </citation>
    <scope>NUCLEOTIDE SEQUENCE</scope>
    <source>
        <strain evidence="5">KCTC 22169</strain>
    </source>
</reference>
<dbReference type="Pfam" id="PF25873">
    <property type="entry name" value="WHD_MalT"/>
    <property type="match status" value="1"/>
</dbReference>
<dbReference type="Proteomes" id="UP000626148">
    <property type="component" value="Unassembled WGS sequence"/>
</dbReference>
<dbReference type="Gene3D" id="1.10.10.10">
    <property type="entry name" value="Winged helix-like DNA-binding domain superfamily/Winged helix DNA-binding domain"/>
    <property type="match status" value="1"/>
</dbReference>
<evidence type="ECO:0000256" key="3">
    <source>
        <dbReference type="ARBA" id="ARBA00023163"/>
    </source>
</evidence>
<dbReference type="GO" id="GO:0003677">
    <property type="term" value="F:DNA binding"/>
    <property type="evidence" value="ECO:0007669"/>
    <property type="project" value="UniProtKB-KW"/>
</dbReference>
<accession>A0A918KR15</accession>
<evidence type="ECO:0000313" key="6">
    <source>
        <dbReference type="Proteomes" id="UP000626148"/>
    </source>
</evidence>
<dbReference type="CDD" id="cd06170">
    <property type="entry name" value="LuxR_C_like"/>
    <property type="match status" value="1"/>
</dbReference>
<dbReference type="InterPro" id="IPR041617">
    <property type="entry name" value="TPR_MalT"/>
</dbReference>
<dbReference type="InterPro" id="IPR027417">
    <property type="entry name" value="P-loop_NTPase"/>
</dbReference>
<dbReference type="EMBL" id="BMXR01000017">
    <property type="protein sequence ID" value="GGX73526.1"/>
    <property type="molecule type" value="Genomic_DNA"/>
</dbReference>